<sequence length="59" mass="6137">MRHTVIFASAFATLVTASAFAADLPGKGITVQPIQSTISEESFQTLLVSRGAGKVGFIP</sequence>
<feature type="chain" id="PRO_5016755964" evidence="1">
    <location>
        <begin position="22"/>
        <end position="59"/>
    </location>
</feature>
<keyword evidence="1" id="KW-0732">Signal</keyword>
<evidence type="ECO:0000313" key="2">
    <source>
        <dbReference type="EMBL" id="SUH35519.1"/>
    </source>
</evidence>
<evidence type="ECO:0000256" key="1">
    <source>
        <dbReference type="SAM" id="SignalP"/>
    </source>
</evidence>
<dbReference type="Proteomes" id="UP000254712">
    <property type="component" value="Unassembled WGS sequence"/>
</dbReference>
<name>A0A379WN35_SALET</name>
<evidence type="ECO:0000313" key="3">
    <source>
        <dbReference type="Proteomes" id="UP000254712"/>
    </source>
</evidence>
<protein>
    <submittedName>
        <fullName evidence="2">Glycine betaine-binding periplasmic protein</fullName>
    </submittedName>
</protein>
<dbReference type="Gene3D" id="3.40.190.10">
    <property type="entry name" value="Periplasmic binding protein-like II"/>
    <property type="match status" value="1"/>
</dbReference>
<organism evidence="2 3">
    <name type="scientific">Salmonella enterica I</name>
    <dbReference type="NCBI Taxonomy" id="59201"/>
    <lineage>
        <taxon>Bacteria</taxon>
        <taxon>Pseudomonadati</taxon>
        <taxon>Pseudomonadota</taxon>
        <taxon>Gammaproteobacteria</taxon>
        <taxon>Enterobacterales</taxon>
        <taxon>Enterobacteriaceae</taxon>
        <taxon>Salmonella</taxon>
    </lineage>
</organism>
<reference evidence="2 3" key="1">
    <citation type="submission" date="2018-06" db="EMBL/GenBank/DDBJ databases">
        <authorList>
            <consortium name="Pathogen Informatics"/>
            <person name="Doyle S."/>
        </authorList>
    </citation>
    <scope>NUCLEOTIDE SEQUENCE [LARGE SCALE GENOMIC DNA]</scope>
    <source>
        <strain evidence="2 3">NCTC8261</strain>
    </source>
</reference>
<feature type="signal peptide" evidence="1">
    <location>
        <begin position="1"/>
        <end position="21"/>
    </location>
</feature>
<dbReference type="AlphaFoldDB" id="A0A379WN35"/>
<accession>A0A379WN35</accession>
<dbReference type="EMBL" id="UGXT01000002">
    <property type="protein sequence ID" value="SUH35519.1"/>
    <property type="molecule type" value="Genomic_DNA"/>
</dbReference>
<gene>
    <name evidence="2" type="primary">proX_2</name>
    <name evidence="2" type="ORF">NCTC8261_01746</name>
</gene>
<proteinExistence type="predicted"/>